<evidence type="ECO:0000256" key="4">
    <source>
        <dbReference type="ARBA" id="ARBA00023163"/>
    </source>
</evidence>
<dbReference type="OrthoDB" id="2310150at2759"/>
<evidence type="ECO:0000256" key="3">
    <source>
        <dbReference type="ARBA" id="ARBA00023015"/>
    </source>
</evidence>
<evidence type="ECO:0000313" key="9">
    <source>
        <dbReference type="Proteomes" id="UP000257109"/>
    </source>
</evidence>
<comment type="similarity">
    <text evidence="2">Belongs to the Mediator complex subunit 27 family.</text>
</comment>
<feature type="non-terminal residue" evidence="8">
    <location>
        <position position="1"/>
    </location>
</feature>
<sequence>MASPMQMDDQNDQDASPSSLPSEKYASHLKIVSRQNSYSLLCRTFDSAMAECCHQESISLLAYSPLTTGILSGKYFFPGGGPTDVRLNHFKGKYSEGESRYNLSNKVTMTATVEYLNIAKTYGIHPVSLAIAFVLRHPLVASAIFGATKSWLTPRVHHVFRHITEYAATALQYFLGNQAETCLYSLWHWICSYQTLFSRPCSKCSRLLTMDKQSTLLLPPVNRSYWQFSFSKILLSNLTKDQNSNSTQAYHIGCLSEEV</sequence>
<feature type="domain" description="NADP-dependent oxidoreductase" evidence="7">
    <location>
        <begin position="25"/>
        <end position="150"/>
    </location>
</feature>
<proteinExistence type="inferred from homology"/>
<comment type="subcellular location">
    <subcellularLocation>
        <location evidence="1">Nucleus</location>
    </subcellularLocation>
</comment>
<evidence type="ECO:0000256" key="6">
    <source>
        <dbReference type="SAM" id="MobiDB-lite"/>
    </source>
</evidence>
<dbReference type="EMBL" id="QJKJ01006661">
    <property type="protein sequence ID" value="RDX85910.1"/>
    <property type="molecule type" value="Genomic_DNA"/>
</dbReference>
<dbReference type="SUPFAM" id="SSF51430">
    <property type="entry name" value="NAD(P)-linked oxidoreductase"/>
    <property type="match status" value="1"/>
</dbReference>
<feature type="region of interest" description="Disordered" evidence="6">
    <location>
        <begin position="1"/>
        <end position="21"/>
    </location>
</feature>
<dbReference type="AlphaFoldDB" id="A0A371G5S6"/>
<accession>A0A371G5S6</accession>
<keyword evidence="3" id="KW-0805">Transcription regulation</keyword>
<evidence type="ECO:0000256" key="5">
    <source>
        <dbReference type="ARBA" id="ARBA00023242"/>
    </source>
</evidence>
<organism evidence="8 9">
    <name type="scientific">Mucuna pruriens</name>
    <name type="common">Velvet bean</name>
    <name type="synonym">Dolichos pruriens</name>
    <dbReference type="NCBI Taxonomy" id="157652"/>
    <lineage>
        <taxon>Eukaryota</taxon>
        <taxon>Viridiplantae</taxon>
        <taxon>Streptophyta</taxon>
        <taxon>Embryophyta</taxon>
        <taxon>Tracheophyta</taxon>
        <taxon>Spermatophyta</taxon>
        <taxon>Magnoliopsida</taxon>
        <taxon>eudicotyledons</taxon>
        <taxon>Gunneridae</taxon>
        <taxon>Pentapetalae</taxon>
        <taxon>rosids</taxon>
        <taxon>fabids</taxon>
        <taxon>Fabales</taxon>
        <taxon>Fabaceae</taxon>
        <taxon>Papilionoideae</taxon>
        <taxon>50 kb inversion clade</taxon>
        <taxon>NPAAA clade</taxon>
        <taxon>indigoferoid/millettioid clade</taxon>
        <taxon>Phaseoleae</taxon>
        <taxon>Mucuna</taxon>
    </lineage>
</organism>
<comment type="caution">
    <text evidence="8">The sequence shown here is derived from an EMBL/GenBank/DDBJ whole genome shotgun (WGS) entry which is preliminary data.</text>
</comment>
<dbReference type="PANTHER" id="PTHR43147:SF2">
    <property type="entry name" value="NADP-DEPENDENT OXIDOREDUCTASE DOMAIN-CONTAINING PROTEIN"/>
    <property type="match status" value="1"/>
</dbReference>
<evidence type="ECO:0000256" key="2">
    <source>
        <dbReference type="ARBA" id="ARBA00008048"/>
    </source>
</evidence>
<keyword evidence="4" id="KW-0804">Transcription</keyword>
<dbReference type="InterPro" id="IPR036812">
    <property type="entry name" value="NAD(P)_OxRdtase_dom_sf"/>
</dbReference>
<keyword evidence="9" id="KW-1185">Reference proteome</keyword>
<protein>
    <submittedName>
        <fullName evidence="8">Mediator of RNA polymerase II transcription subunit 27</fullName>
    </submittedName>
</protein>
<evidence type="ECO:0000259" key="7">
    <source>
        <dbReference type="Pfam" id="PF00248"/>
    </source>
</evidence>
<dbReference type="GO" id="GO:0016592">
    <property type="term" value="C:mediator complex"/>
    <property type="evidence" value="ECO:0007669"/>
    <property type="project" value="InterPro"/>
</dbReference>
<gene>
    <name evidence="8" type="primary">MED27</name>
    <name evidence="8" type="ORF">CR513_32830</name>
</gene>
<name>A0A371G5S6_MUCPR</name>
<evidence type="ECO:0000313" key="8">
    <source>
        <dbReference type="EMBL" id="RDX85910.1"/>
    </source>
</evidence>
<reference evidence="8" key="1">
    <citation type="submission" date="2018-05" db="EMBL/GenBank/DDBJ databases">
        <title>Draft genome of Mucuna pruriens seed.</title>
        <authorList>
            <person name="Nnadi N.E."/>
            <person name="Vos R."/>
            <person name="Hasami M.H."/>
            <person name="Devisetty U.K."/>
            <person name="Aguiy J.C."/>
        </authorList>
    </citation>
    <scope>NUCLEOTIDE SEQUENCE [LARGE SCALE GENOMIC DNA]</scope>
    <source>
        <strain evidence="8">JCA_2017</strain>
    </source>
</reference>
<dbReference type="InterPro" id="IPR021627">
    <property type="entry name" value="Mediator_Med27"/>
</dbReference>
<dbReference type="Gene3D" id="3.20.20.100">
    <property type="entry name" value="NADP-dependent oxidoreductase domain"/>
    <property type="match status" value="1"/>
</dbReference>
<dbReference type="STRING" id="157652.A0A371G5S6"/>
<dbReference type="InterPro" id="IPR023210">
    <property type="entry name" value="NADP_OxRdtase_dom"/>
</dbReference>
<dbReference type="Pfam" id="PF00248">
    <property type="entry name" value="Aldo_ket_red"/>
    <property type="match status" value="1"/>
</dbReference>
<dbReference type="Pfam" id="PF11571">
    <property type="entry name" value="Med27"/>
    <property type="match status" value="1"/>
</dbReference>
<dbReference type="PANTHER" id="PTHR43147">
    <property type="entry name" value="PROTEIN TAS"/>
    <property type="match status" value="1"/>
</dbReference>
<dbReference type="Proteomes" id="UP000257109">
    <property type="component" value="Unassembled WGS sequence"/>
</dbReference>
<evidence type="ECO:0000256" key="1">
    <source>
        <dbReference type="ARBA" id="ARBA00004123"/>
    </source>
</evidence>
<keyword evidence="5" id="KW-0539">Nucleus</keyword>